<dbReference type="Gene3D" id="3.90.1030.10">
    <property type="entry name" value="Ribosomal protein L17"/>
    <property type="match status" value="1"/>
</dbReference>
<evidence type="ECO:0000256" key="1">
    <source>
        <dbReference type="ARBA" id="ARBA00008777"/>
    </source>
</evidence>
<reference evidence="6 7" key="1">
    <citation type="submission" date="2017-07" db="EMBL/GenBank/DDBJ databases">
        <title>Mechanisms for carbon and nitrogen cycling indicate functional differentiation within the Candidate Phyla Radiation.</title>
        <authorList>
            <person name="Danczak R.E."/>
            <person name="Johnston M.D."/>
            <person name="Kenah C."/>
            <person name="Slattery M."/>
            <person name="Wrighton K.C."/>
            <person name="Wilkins M.J."/>
        </authorList>
    </citation>
    <scope>NUCLEOTIDE SEQUENCE [LARGE SCALE GENOMIC DNA]</scope>
    <source>
        <strain evidence="6">Licking1014_85</strain>
    </source>
</reference>
<sequence>MKTFKLGRIRDNRTMLRRNLATSLLLFERITTTRAKAKMTKAYLDKMLAKIYKTTDKLILKRYLLKELLDKKAIDKIFEVYLPKMKKMSGLIKSYNLANRSGDNATQVILKLDPALTQVEQKQEKQIVNKKDDKSENDKNIQTV</sequence>
<dbReference type="SUPFAM" id="SSF64263">
    <property type="entry name" value="Prokaryotic ribosomal protein L17"/>
    <property type="match status" value="1"/>
</dbReference>
<dbReference type="AlphaFoldDB" id="A0A554LLU3"/>
<keyword evidence="2 6" id="KW-0689">Ribosomal protein</keyword>
<evidence type="ECO:0000256" key="5">
    <source>
        <dbReference type="SAM" id="MobiDB-lite"/>
    </source>
</evidence>
<evidence type="ECO:0000256" key="2">
    <source>
        <dbReference type="ARBA" id="ARBA00022980"/>
    </source>
</evidence>
<dbReference type="Pfam" id="PF01196">
    <property type="entry name" value="Ribosomal_L17"/>
    <property type="match status" value="1"/>
</dbReference>
<gene>
    <name evidence="6" type="ORF">CEN91_95</name>
</gene>
<dbReference type="GO" id="GO:0003735">
    <property type="term" value="F:structural constituent of ribosome"/>
    <property type="evidence" value="ECO:0007669"/>
    <property type="project" value="InterPro"/>
</dbReference>
<organism evidence="6 7">
    <name type="scientific">Candidatus Berkelbacteria bacterium Licking1014_85</name>
    <dbReference type="NCBI Taxonomy" id="2017148"/>
    <lineage>
        <taxon>Bacteria</taxon>
        <taxon>Candidatus Berkelbacteria</taxon>
    </lineage>
</organism>
<dbReference type="InterPro" id="IPR036373">
    <property type="entry name" value="Ribosomal_bL17_sf"/>
</dbReference>
<dbReference type="PANTHER" id="PTHR14413">
    <property type="entry name" value="RIBOSOMAL PROTEIN L17"/>
    <property type="match status" value="1"/>
</dbReference>
<dbReference type="EMBL" id="VMGI01000008">
    <property type="protein sequence ID" value="TSC93850.1"/>
    <property type="molecule type" value="Genomic_DNA"/>
</dbReference>
<comment type="caution">
    <text evidence="6">The sequence shown here is derived from an EMBL/GenBank/DDBJ whole genome shotgun (WGS) entry which is preliminary data.</text>
</comment>
<proteinExistence type="inferred from homology"/>
<dbReference type="GO" id="GO:0006412">
    <property type="term" value="P:translation"/>
    <property type="evidence" value="ECO:0007669"/>
    <property type="project" value="InterPro"/>
</dbReference>
<evidence type="ECO:0000256" key="3">
    <source>
        <dbReference type="ARBA" id="ARBA00023274"/>
    </source>
</evidence>
<dbReference type="Proteomes" id="UP000315589">
    <property type="component" value="Unassembled WGS sequence"/>
</dbReference>
<comment type="similarity">
    <text evidence="1">Belongs to the bacterial ribosomal protein bL17 family.</text>
</comment>
<feature type="region of interest" description="Disordered" evidence="5">
    <location>
        <begin position="123"/>
        <end position="144"/>
    </location>
</feature>
<dbReference type="PANTHER" id="PTHR14413:SF16">
    <property type="entry name" value="LARGE RIBOSOMAL SUBUNIT PROTEIN BL17M"/>
    <property type="match status" value="1"/>
</dbReference>
<protein>
    <recommendedName>
        <fullName evidence="4">50S ribosomal protein L17</fullName>
    </recommendedName>
</protein>
<evidence type="ECO:0000313" key="7">
    <source>
        <dbReference type="Proteomes" id="UP000315589"/>
    </source>
</evidence>
<accession>A0A554LLU3</accession>
<keyword evidence="3" id="KW-0687">Ribonucleoprotein</keyword>
<dbReference type="InterPro" id="IPR000456">
    <property type="entry name" value="Ribosomal_bL17"/>
</dbReference>
<name>A0A554LLU3_9BACT</name>
<evidence type="ECO:0000256" key="4">
    <source>
        <dbReference type="ARBA" id="ARBA00035494"/>
    </source>
</evidence>
<evidence type="ECO:0000313" key="6">
    <source>
        <dbReference type="EMBL" id="TSC93850.1"/>
    </source>
</evidence>
<dbReference type="GO" id="GO:0022625">
    <property type="term" value="C:cytosolic large ribosomal subunit"/>
    <property type="evidence" value="ECO:0007669"/>
    <property type="project" value="TreeGrafter"/>
</dbReference>